<proteinExistence type="predicted"/>
<dbReference type="Gene3D" id="2.40.128.270">
    <property type="match status" value="1"/>
</dbReference>
<protein>
    <submittedName>
        <fullName evidence="2">META domain-containing protein</fullName>
    </submittedName>
</protein>
<feature type="domain" description="DUF306" evidence="1">
    <location>
        <begin position="30"/>
        <end position="136"/>
    </location>
</feature>
<dbReference type="InterPro" id="IPR038670">
    <property type="entry name" value="HslJ-like_sf"/>
</dbReference>
<organism evidence="2 3">
    <name type="scientific">Candidatus Pseudobacter hemicellulosilyticus</name>
    <dbReference type="NCBI Taxonomy" id="3121375"/>
    <lineage>
        <taxon>Bacteria</taxon>
        <taxon>Pseudomonadati</taxon>
        <taxon>Bacteroidota</taxon>
        <taxon>Chitinophagia</taxon>
        <taxon>Chitinophagales</taxon>
        <taxon>Chitinophagaceae</taxon>
        <taxon>Pseudobacter</taxon>
    </lineage>
</organism>
<sequence length="144" mass="15221">MKMGLLVWAGISACWLTACNNNVPPAGSSSPLEGTTWKLTGLSSLPEGLPALPQDVTLRMDTGRVTGHAGCNRYFGTYTLSGASLQFNGVGSTKMFCDAAMKVEEGLLQSISNTGSYHVQESGMVLLKGSDTLARFTVLRDTAQ</sequence>
<dbReference type="EMBL" id="CP119311">
    <property type="protein sequence ID" value="WEK34921.1"/>
    <property type="molecule type" value="Genomic_DNA"/>
</dbReference>
<accession>A0AAJ5WQ77</accession>
<dbReference type="InterPro" id="IPR005184">
    <property type="entry name" value="DUF306_Meta_HslJ"/>
</dbReference>
<dbReference type="InterPro" id="IPR053147">
    <property type="entry name" value="Hsp_HslJ-like"/>
</dbReference>
<reference evidence="2" key="1">
    <citation type="submission" date="2023-03" db="EMBL/GenBank/DDBJ databases">
        <title>Andean soil-derived lignocellulolytic bacterial consortium as a source of novel taxa and putative plastic-active enzymes.</title>
        <authorList>
            <person name="Diaz-Garcia L."/>
            <person name="Chuvochina M."/>
            <person name="Feuerriegel G."/>
            <person name="Bunk B."/>
            <person name="Sproer C."/>
            <person name="Streit W.R."/>
            <person name="Rodriguez L.M."/>
            <person name="Overmann J."/>
            <person name="Jimenez D.J."/>
        </authorList>
    </citation>
    <scope>NUCLEOTIDE SEQUENCE</scope>
    <source>
        <strain evidence="2">MAG 7</strain>
    </source>
</reference>
<dbReference type="AlphaFoldDB" id="A0AAJ5WQ77"/>
<evidence type="ECO:0000259" key="1">
    <source>
        <dbReference type="Pfam" id="PF03724"/>
    </source>
</evidence>
<dbReference type="PANTHER" id="PTHR35535:SF1">
    <property type="entry name" value="HEAT SHOCK PROTEIN HSLJ"/>
    <property type="match status" value="1"/>
</dbReference>
<dbReference type="PROSITE" id="PS51257">
    <property type="entry name" value="PROKAR_LIPOPROTEIN"/>
    <property type="match status" value="1"/>
</dbReference>
<name>A0AAJ5WQ77_9BACT</name>
<dbReference type="Proteomes" id="UP001220610">
    <property type="component" value="Chromosome"/>
</dbReference>
<dbReference type="Pfam" id="PF03724">
    <property type="entry name" value="META"/>
    <property type="match status" value="1"/>
</dbReference>
<evidence type="ECO:0000313" key="2">
    <source>
        <dbReference type="EMBL" id="WEK34921.1"/>
    </source>
</evidence>
<gene>
    <name evidence="2" type="ORF">P0Y53_20730</name>
</gene>
<dbReference type="PANTHER" id="PTHR35535">
    <property type="entry name" value="HEAT SHOCK PROTEIN HSLJ"/>
    <property type="match status" value="1"/>
</dbReference>
<evidence type="ECO:0000313" key="3">
    <source>
        <dbReference type="Proteomes" id="UP001220610"/>
    </source>
</evidence>